<proteinExistence type="predicted"/>
<reference evidence="2" key="1">
    <citation type="submission" date="2016-10" db="EMBL/GenBank/DDBJ databases">
        <title>Sequence of Gallionella enrichment culture.</title>
        <authorList>
            <person name="Poehlein A."/>
            <person name="Muehling M."/>
            <person name="Daniel R."/>
        </authorList>
    </citation>
    <scope>NUCLEOTIDE SEQUENCE</scope>
</reference>
<protein>
    <submittedName>
        <fullName evidence="2">Uncharacterized protein</fullName>
    </submittedName>
</protein>
<feature type="region of interest" description="Disordered" evidence="1">
    <location>
        <begin position="279"/>
        <end position="312"/>
    </location>
</feature>
<comment type="caution">
    <text evidence="2">The sequence shown here is derived from an EMBL/GenBank/DDBJ whole genome shotgun (WGS) entry which is preliminary data.</text>
</comment>
<gene>
    <name evidence="2" type="ORF">GALL_358960</name>
</gene>
<accession>A0A1J5QFT6</accession>
<dbReference type="AlphaFoldDB" id="A0A1J5QFT6"/>
<evidence type="ECO:0000313" key="2">
    <source>
        <dbReference type="EMBL" id="OIQ82312.1"/>
    </source>
</evidence>
<organism evidence="2">
    <name type="scientific">mine drainage metagenome</name>
    <dbReference type="NCBI Taxonomy" id="410659"/>
    <lineage>
        <taxon>unclassified sequences</taxon>
        <taxon>metagenomes</taxon>
        <taxon>ecological metagenomes</taxon>
    </lineage>
</organism>
<evidence type="ECO:0000256" key="1">
    <source>
        <dbReference type="SAM" id="MobiDB-lite"/>
    </source>
</evidence>
<name>A0A1J5QFT6_9ZZZZ</name>
<sequence>MLDGATLQQVVAHHQRGAHAGQAFRIIRPCCHRVGAQAVLRRADFPQRRRLAAPGEEFVQITPARAPGPQHIGPGHAAQLALQASGGHRAQPQPAHAPQHLLGHQALHPHRVVQPRLVAPAVVDVVAVVDQVDAADEGHLRVHHAQLAMQAAPMPALHEIQPAAPGPVDHEFHAAVPEQGGQLGDAARRPQAVDHHAHLDAAPRRVGQGGGQIQGHRVVMKDVGFQPDAAARLLPGRLQCGEQGFAQGQEIHAVAAGPGGAVCGVVIGGVKADARRAARPARRMPGRPQPGLRAARARSVRFSGQSGFGHAKRNCSSAVKACRPAALCPARRGRS</sequence>
<dbReference type="EMBL" id="MLJW01000818">
    <property type="protein sequence ID" value="OIQ82312.1"/>
    <property type="molecule type" value="Genomic_DNA"/>
</dbReference>